<dbReference type="InterPro" id="IPR040177">
    <property type="entry name" value="SLC30A9"/>
</dbReference>
<keyword evidence="1" id="KW-0813">Transport</keyword>
<dbReference type="Proteomes" id="UP001519290">
    <property type="component" value="Unassembled WGS sequence"/>
</dbReference>
<organism evidence="2 3">
    <name type="scientific">Brachybacterium sacelli</name>
    <dbReference type="NCBI Taxonomy" id="173364"/>
    <lineage>
        <taxon>Bacteria</taxon>
        <taxon>Bacillati</taxon>
        <taxon>Actinomycetota</taxon>
        <taxon>Actinomycetes</taxon>
        <taxon>Micrococcales</taxon>
        <taxon>Dermabacteraceae</taxon>
        <taxon>Brachybacterium</taxon>
    </lineage>
</organism>
<evidence type="ECO:0000313" key="2">
    <source>
        <dbReference type="EMBL" id="MBP2384029.1"/>
    </source>
</evidence>
<dbReference type="PANTHER" id="PTHR13414">
    <property type="entry name" value="HUEL-CATION TRANSPORTER"/>
    <property type="match status" value="1"/>
</dbReference>
<proteinExistence type="predicted"/>
<dbReference type="EMBL" id="JAGIOD010000002">
    <property type="protein sequence ID" value="MBP2384029.1"/>
    <property type="molecule type" value="Genomic_DNA"/>
</dbReference>
<reference evidence="2 3" key="1">
    <citation type="submission" date="2021-03" db="EMBL/GenBank/DDBJ databases">
        <title>Sequencing the genomes of 1000 actinobacteria strains.</title>
        <authorList>
            <person name="Klenk H.-P."/>
        </authorList>
    </citation>
    <scope>NUCLEOTIDE SEQUENCE [LARGE SCALE GENOMIC DNA]</scope>
    <source>
        <strain evidence="2 3">DSM 14566</strain>
    </source>
</reference>
<protein>
    <recommendedName>
        <fullName evidence="4">Cation/H+ exchanger domain-containing protein</fullName>
    </recommendedName>
</protein>
<keyword evidence="3" id="KW-1185">Reference proteome</keyword>
<dbReference type="RefSeq" id="WP_245354628.1">
    <property type="nucleotide sequence ID" value="NZ_BAAAJW010000001.1"/>
</dbReference>
<evidence type="ECO:0000256" key="1">
    <source>
        <dbReference type="ARBA" id="ARBA00022448"/>
    </source>
</evidence>
<gene>
    <name evidence="2" type="ORF">JOF43_004018</name>
</gene>
<dbReference type="PANTHER" id="PTHR13414:SF9">
    <property type="entry name" value="PROTON-COUPLED ZINC ANTIPORTER SLC30A9, MITOCHONDRIAL"/>
    <property type="match status" value="1"/>
</dbReference>
<evidence type="ECO:0000313" key="3">
    <source>
        <dbReference type="Proteomes" id="UP001519290"/>
    </source>
</evidence>
<sequence length="93" mass="9851">MLGVAFVLEGISFLQALRQARSGARSRRVSPLRFVGATSDPMLRAVFAEDACALIGLVLAAGGMGLHQLTGRPSGTRSARSWWASCSASWRSS</sequence>
<name>A0ABS4X6F6_9MICO</name>
<evidence type="ECO:0008006" key="4">
    <source>
        <dbReference type="Google" id="ProtNLM"/>
    </source>
</evidence>
<comment type="caution">
    <text evidence="2">The sequence shown here is derived from an EMBL/GenBank/DDBJ whole genome shotgun (WGS) entry which is preliminary data.</text>
</comment>
<accession>A0ABS4X6F6</accession>